<name>A0A1I4F987_9RHOB</name>
<accession>A0A1I4F987</accession>
<dbReference type="Gene3D" id="3.40.630.30">
    <property type="match status" value="1"/>
</dbReference>
<proteinExistence type="predicted"/>
<dbReference type="RefSeq" id="WP_093324472.1">
    <property type="nucleotide sequence ID" value="NZ_FOSZ01000005.1"/>
</dbReference>
<dbReference type="PANTHER" id="PTHR43877:SF1">
    <property type="entry name" value="ACETYLTRANSFERASE"/>
    <property type="match status" value="1"/>
</dbReference>
<dbReference type="InterPro" id="IPR016181">
    <property type="entry name" value="Acyl_CoA_acyltransferase"/>
</dbReference>
<reference evidence="5" key="1">
    <citation type="submission" date="2016-10" db="EMBL/GenBank/DDBJ databases">
        <authorList>
            <person name="Varghese N."/>
            <person name="Submissions S."/>
        </authorList>
    </citation>
    <scope>NUCLEOTIDE SEQUENCE [LARGE SCALE GENOMIC DNA]</scope>
    <source>
        <strain evidence="5">DSM 28453</strain>
    </source>
</reference>
<dbReference type="InterPro" id="IPR050832">
    <property type="entry name" value="Bact_Acetyltransf"/>
</dbReference>
<dbReference type="Proteomes" id="UP000198851">
    <property type="component" value="Unassembled WGS sequence"/>
</dbReference>
<dbReference type="EMBL" id="FOSZ01000005">
    <property type="protein sequence ID" value="SFL13417.1"/>
    <property type="molecule type" value="Genomic_DNA"/>
</dbReference>
<dbReference type="PROSITE" id="PS51186">
    <property type="entry name" value="GNAT"/>
    <property type="match status" value="1"/>
</dbReference>
<dbReference type="InterPro" id="IPR000182">
    <property type="entry name" value="GNAT_dom"/>
</dbReference>
<evidence type="ECO:0000313" key="4">
    <source>
        <dbReference type="EMBL" id="SFL13417.1"/>
    </source>
</evidence>
<protein>
    <submittedName>
        <fullName evidence="4">Ribosomal protein S18 acetylase RimI</fullName>
    </submittedName>
</protein>
<keyword evidence="2" id="KW-0012">Acyltransferase</keyword>
<gene>
    <name evidence="4" type="ORF">SAMN04488036_105242</name>
</gene>
<dbReference type="AlphaFoldDB" id="A0A1I4F987"/>
<evidence type="ECO:0000259" key="3">
    <source>
        <dbReference type="PROSITE" id="PS51186"/>
    </source>
</evidence>
<dbReference type="STRING" id="1280847.SAMN04488036_105242"/>
<dbReference type="OrthoDB" id="118465at2"/>
<dbReference type="GO" id="GO:0005840">
    <property type="term" value="C:ribosome"/>
    <property type="evidence" value="ECO:0007669"/>
    <property type="project" value="UniProtKB-KW"/>
</dbReference>
<dbReference type="SUPFAM" id="SSF55729">
    <property type="entry name" value="Acyl-CoA N-acyltransferases (Nat)"/>
    <property type="match status" value="1"/>
</dbReference>
<keyword evidence="4" id="KW-0687">Ribonucleoprotein</keyword>
<keyword evidence="1" id="KW-0808">Transferase</keyword>
<evidence type="ECO:0000256" key="1">
    <source>
        <dbReference type="ARBA" id="ARBA00022679"/>
    </source>
</evidence>
<keyword evidence="5" id="KW-1185">Reference proteome</keyword>
<feature type="domain" description="N-acetyltransferase" evidence="3">
    <location>
        <begin position="5"/>
        <end position="170"/>
    </location>
</feature>
<dbReference type="CDD" id="cd04301">
    <property type="entry name" value="NAT_SF"/>
    <property type="match status" value="1"/>
</dbReference>
<dbReference type="GO" id="GO:0016747">
    <property type="term" value="F:acyltransferase activity, transferring groups other than amino-acyl groups"/>
    <property type="evidence" value="ECO:0007669"/>
    <property type="project" value="InterPro"/>
</dbReference>
<evidence type="ECO:0000256" key="2">
    <source>
        <dbReference type="ARBA" id="ARBA00023315"/>
    </source>
</evidence>
<evidence type="ECO:0000313" key="5">
    <source>
        <dbReference type="Proteomes" id="UP000198851"/>
    </source>
</evidence>
<sequence length="170" mass="18559">MRHPFFIRPAQRDDRDALNRLFSASYPELLPQDYDAEVLEGALPLITRAQDALLTSGTYFLAECAETDEVVGAGGWTDFGPLRGAGDAHQGHVRHVATRADWLRRGVAKALIEVTLASAGAHGMTKLSCMSTHTAQAFYRMMGFSEQGEVELTLAPGVHFPAVQMQMALN</sequence>
<dbReference type="PANTHER" id="PTHR43877">
    <property type="entry name" value="AMINOALKYLPHOSPHONATE N-ACETYLTRANSFERASE-RELATED-RELATED"/>
    <property type="match status" value="1"/>
</dbReference>
<keyword evidence="4" id="KW-0689">Ribosomal protein</keyword>
<organism evidence="4 5">
    <name type="scientific">Shimia haliotis</name>
    <dbReference type="NCBI Taxonomy" id="1280847"/>
    <lineage>
        <taxon>Bacteria</taxon>
        <taxon>Pseudomonadati</taxon>
        <taxon>Pseudomonadota</taxon>
        <taxon>Alphaproteobacteria</taxon>
        <taxon>Rhodobacterales</taxon>
        <taxon>Roseobacteraceae</taxon>
    </lineage>
</organism>
<dbReference type="Pfam" id="PF00583">
    <property type="entry name" value="Acetyltransf_1"/>
    <property type="match status" value="1"/>
</dbReference>